<dbReference type="EMBL" id="CAFBMK010000039">
    <property type="protein sequence ID" value="CAB4907208.1"/>
    <property type="molecule type" value="Genomic_DNA"/>
</dbReference>
<dbReference type="AlphaFoldDB" id="A0A6J7GKN7"/>
<proteinExistence type="predicted"/>
<evidence type="ECO:0000256" key="1">
    <source>
        <dbReference type="ARBA" id="ARBA00022630"/>
    </source>
</evidence>
<dbReference type="PANTHER" id="PTHR42877:SF4">
    <property type="entry name" value="FAD_NAD(P)-BINDING DOMAIN-CONTAINING PROTEIN-RELATED"/>
    <property type="match status" value="1"/>
</dbReference>
<dbReference type="InterPro" id="IPR036188">
    <property type="entry name" value="FAD/NAD-bd_sf"/>
</dbReference>
<dbReference type="InterPro" id="IPR051209">
    <property type="entry name" value="FAD-bind_Monooxygenase_sf"/>
</dbReference>
<evidence type="ECO:0000313" key="4">
    <source>
        <dbReference type="EMBL" id="CAB4907208.1"/>
    </source>
</evidence>
<dbReference type="PANTHER" id="PTHR42877">
    <property type="entry name" value="L-ORNITHINE N(5)-MONOOXYGENASE-RELATED"/>
    <property type="match status" value="1"/>
</dbReference>
<protein>
    <submittedName>
        <fullName evidence="4">Unannotated protein</fullName>
    </submittedName>
</protein>
<keyword evidence="1" id="KW-0285">Flavoprotein</keyword>
<keyword evidence="3" id="KW-0560">Oxidoreductase</keyword>
<dbReference type="Gene3D" id="3.50.50.60">
    <property type="entry name" value="FAD/NAD(P)-binding domain"/>
    <property type="match status" value="2"/>
</dbReference>
<evidence type="ECO:0000256" key="2">
    <source>
        <dbReference type="ARBA" id="ARBA00022827"/>
    </source>
</evidence>
<reference evidence="4" key="1">
    <citation type="submission" date="2020-05" db="EMBL/GenBank/DDBJ databases">
        <authorList>
            <person name="Chiriac C."/>
            <person name="Salcher M."/>
            <person name="Ghai R."/>
            <person name="Kavagutti S V."/>
        </authorList>
    </citation>
    <scope>NUCLEOTIDE SEQUENCE</scope>
</reference>
<gene>
    <name evidence="4" type="ORF">UFOPK3564_00974</name>
</gene>
<name>A0A6J7GKN7_9ZZZZ</name>
<accession>A0A6J7GKN7</accession>
<dbReference type="InterPro" id="IPR020946">
    <property type="entry name" value="Flavin_mOase-like"/>
</dbReference>
<keyword evidence="2" id="KW-0274">FAD</keyword>
<dbReference type="GO" id="GO:0050660">
    <property type="term" value="F:flavin adenine dinucleotide binding"/>
    <property type="evidence" value="ECO:0007669"/>
    <property type="project" value="InterPro"/>
</dbReference>
<dbReference type="GO" id="GO:0004499">
    <property type="term" value="F:N,N-dimethylaniline monooxygenase activity"/>
    <property type="evidence" value="ECO:0007669"/>
    <property type="project" value="InterPro"/>
</dbReference>
<sequence length="512" mass="56921">MSTTAASPQSITTAPLPPEVRVAIVGSGFSGIGMAVGLLEDDERNFVILEQADDIGGTWRDNVYPGCACDVPSHMYSFSFAPNPDWSRSFATQPEIWAYQQKVVERFGLRPYVRTGAEVTDARWDADRQRWIVETVRGTVVAQFLVAGTGPLCEPKYPDLPGLDTFEGTVFHSARWDHDHDLDGERIAVIGTGASAIQFVPKIQPAARSLVLFQRTPPWVLPRPDRPITGVERALFRRVPALQKLARLGVYLTRESFVLSFNHVARLRGLPRVIALQHLKRQIPQDAELRAKLTPDYQVGCKRVLISNEYFPALNAPNADVNTNGIREVRPHSVVDGAGVEHEVDTIIHGTGFHVTDQPIADRLVGADGRRLAEHWDQGMEAYRGTTIAGFPNLFMLVGPNTGLGHNSIIYMIESQVGYVRDALRKARARGVGAFVPREPVVEAENDEIQRRLQGTVWTDGGCASWYQDARGRNTTLWPDFTFLYRRRVSAFDEESYEATPALAPERETVGV</sequence>
<organism evidence="4">
    <name type="scientific">freshwater metagenome</name>
    <dbReference type="NCBI Taxonomy" id="449393"/>
    <lineage>
        <taxon>unclassified sequences</taxon>
        <taxon>metagenomes</taxon>
        <taxon>ecological metagenomes</taxon>
    </lineage>
</organism>
<dbReference type="Pfam" id="PF00743">
    <property type="entry name" value="FMO-like"/>
    <property type="match status" value="1"/>
</dbReference>
<dbReference type="SUPFAM" id="SSF51905">
    <property type="entry name" value="FAD/NAD(P)-binding domain"/>
    <property type="match status" value="2"/>
</dbReference>
<dbReference type="GO" id="GO:0050661">
    <property type="term" value="F:NADP binding"/>
    <property type="evidence" value="ECO:0007669"/>
    <property type="project" value="InterPro"/>
</dbReference>
<evidence type="ECO:0000256" key="3">
    <source>
        <dbReference type="ARBA" id="ARBA00023002"/>
    </source>
</evidence>